<dbReference type="Proteomes" id="UP000241769">
    <property type="component" value="Unassembled WGS sequence"/>
</dbReference>
<sequence>MQADPSRHRRSVPYSLCTGGMAVSLGIHALRLSKYVSPWGCLNQAAARVNVESVSGSSTLQHNLPFNHMNRQQVLRLLTLSLFFLGSSAVNHCTDCNSLGVCQTNGKCRCYAAYSFPVVNGTAQTDSCIDTVLSDNPVGVKTIRGISAGVSFILFCLIAWRLYLELTKESDDHINNVGLRRVVKFSLCIDGLICFLMFLLSALDWWGNFGVMPSEVYNALYNFIDWLYVLLFVGILLHWAELYQKTMKSIRTRDMMKKVNSNYSGDVTVEQVMSNLTFLQRFKIPFVIITGVTFLIWIARIIGSRLINEPKSWSVFYPFVILFYAVVWLGFGLGFGFYGYKLMRVMPLTMGLKIRRITLKIVAVLVLQILNCIQIILFTAFVPGLSNSIFGRNAITFVIRLIVSFIILEIYMPLSKIRLWFSHRLLSSSSSSGANSSSRTGNSNEVSAVAIEVPAVAIEVNASNTPPETA</sequence>
<keyword evidence="1" id="KW-0812">Transmembrane</keyword>
<gene>
    <name evidence="2" type="ORF">PROFUN_06824</name>
</gene>
<proteinExistence type="predicted"/>
<evidence type="ECO:0000313" key="2">
    <source>
        <dbReference type="EMBL" id="PRP85455.1"/>
    </source>
</evidence>
<feature type="transmembrane region" description="Helical" evidence="1">
    <location>
        <begin position="361"/>
        <end position="382"/>
    </location>
</feature>
<feature type="transmembrane region" description="Helical" evidence="1">
    <location>
        <begin position="226"/>
        <end position="243"/>
    </location>
</feature>
<feature type="transmembrane region" description="Helical" evidence="1">
    <location>
        <begin position="315"/>
        <end position="340"/>
    </location>
</feature>
<feature type="transmembrane region" description="Helical" evidence="1">
    <location>
        <begin position="143"/>
        <end position="164"/>
    </location>
</feature>
<dbReference type="EMBL" id="MDYQ01000044">
    <property type="protein sequence ID" value="PRP85455.1"/>
    <property type="molecule type" value="Genomic_DNA"/>
</dbReference>
<keyword evidence="1" id="KW-1133">Transmembrane helix</keyword>
<evidence type="ECO:0000313" key="3">
    <source>
        <dbReference type="Proteomes" id="UP000241769"/>
    </source>
</evidence>
<feature type="transmembrane region" description="Helical" evidence="1">
    <location>
        <begin position="12"/>
        <end position="30"/>
    </location>
</feature>
<feature type="transmembrane region" description="Helical" evidence="1">
    <location>
        <begin position="394"/>
        <end position="414"/>
    </location>
</feature>
<keyword evidence="3" id="KW-1185">Reference proteome</keyword>
<organism evidence="2 3">
    <name type="scientific">Planoprotostelium fungivorum</name>
    <dbReference type="NCBI Taxonomy" id="1890364"/>
    <lineage>
        <taxon>Eukaryota</taxon>
        <taxon>Amoebozoa</taxon>
        <taxon>Evosea</taxon>
        <taxon>Variosea</taxon>
        <taxon>Cavosteliida</taxon>
        <taxon>Cavosteliaceae</taxon>
        <taxon>Planoprotostelium</taxon>
    </lineage>
</organism>
<accession>A0A2P6NNC3</accession>
<dbReference type="AlphaFoldDB" id="A0A2P6NNC3"/>
<dbReference type="InParanoid" id="A0A2P6NNC3"/>
<reference evidence="2 3" key="1">
    <citation type="journal article" date="2018" name="Genome Biol. Evol.">
        <title>Multiple Roots of Fruiting Body Formation in Amoebozoa.</title>
        <authorList>
            <person name="Hillmann F."/>
            <person name="Forbes G."/>
            <person name="Novohradska S."/>
            <person name="Ferling I."/>
            <person name="Riege K."/>
            <person name="Groth M."/>
            <person name="Westermann M."/>
            <person name="Marz M."/>
            <person name="Spaller T."/>
            <person name="Winckler T."/>
            <person name="Schaap P."/>
            <person name="Glockner G."/>
        </authorList>
    </citation>
    <scope>NUCLEOTIDE SEQUENCE [LARGE SCALE GENOMIC DNA]</scope>
    <source>
        <strain evidence="2 3">Jena</strain>
    </source>
</reference>
<keyword evidence="1" id="KW-0472">Membrane</keyword>
<evidence type="ECO:0000256" key="1">
    <source>
        <dbReference type="SAM" id="Phobius"/>
    </source>
</evidence>
<feature type="transmembrane region" description="Helical" evidence="1">
    <location>
        <begin position="185"/>
        <end position="206"/>
    </location>
</feature>
<protein>
    <submittedName>
        <fullName evidence="2">Uncharacterized protein</fullName>
    </submittedName>
</protein>
<name>A0A2P6NNC3_9EUKA</name>
<comment type="caution">
    <text evidence="2">The sequence shown here is derived from an EMBL/GenBank/DDBJ whole genome shotgun (WGS) entry which is preliminary data.</text>
</comment>
<feature type="transmembrane region" description="Helical" evidence="1">
    <location>
        <begin position="284"/>
        <end position="303"/>
    </location>
</feature>